<keyword evidence="2" id="KW-0489">Methyltransferase</keyword>
<dbReference type="GO" id="GO:0008757">
    <property type="term" value="F:S-adenosylmethionine-dependent methyltransferase activity"/>
    <property type="evidence" value="ECO:0007669"/>
    <property type="project" value="UniProtKB-ARBA"/>
</dbReference>
<evidence type="ECO:0000256" key="4">
    <source>
        <dbReference type="SAM" id="MobiDB-lite"/>
    </source>
</evidence>
<dbReference type="Gene3D" id="3.40.50.150">
    <property type="entry name" value="Vaccinia Virus protein VP39"/>
    <property type="match status" value="1"/>
</dbReference>
<dbReference type="Proteomes" id="UP000054498">
    <property type="component" value="Unassembled WGS sequence"/>
</dbReference>
<feature type="chain" id="PRO_5002247871" description="Methyltransferase type 12 domain-containing protein" evidence="5">
    <location>
        <begin position="27"/>
        <end position="338"/>
    </location>
</feature>
<feature type="signal peptide" evidence="5">
    <location>
        <begin position="1"/>
        <end position="26"/>
    </location>
</feature>
<dbReference type="InterPro" id="IPR029063">
    <property type="entry name" value="SAM-dependent_MTases_sf"/>
</dbReference>
<evidence type="ECO:0000313" key="8">
    <source>
        <dbReference type="Proteomes" id="UP000054498"/>
    </source>
</evidence>
<dbReference type="InterPro" id="IPR013217">
    <property type="entry name" value="Methyltransf_12"/>
</dbReference>
<dbReference type="Pfam" id="PF08242">
    <property type="entry name" value="Methyltransf_12"/>
    <property type="match status" value="1"/>
</dbReference>
<accession>A0A0D2N787</accession>
<evidence type="ECO:0000256" key="1">
    <source>
        <dbReference type="ARBA" id="ARBA00009725"/>
    </source>
</evidence>
<dbReference type="GO" id="GO:0032259">
    <property type="term" value="P:methylation"/>
    <property type="evidence" value="ECO:0007669"/>
    <property type="project" value="UniProtKB-KW"/>
</dbReference>
<dbReference type="GO" id="GO:0008173">
    <property type="term" value="F:RNA methyltransferase activity"/>
    <property type="evidence" value="ECO:0007669"/>
    <property type="project" value="UniProtKB-ARBA"/>
</dbReference>
<dbReference type="CDD" id="cd02440">
    <property type="entry name" value="AdoMet_MTases"/>
    <property type="match status" value="1"/>
</dbReference>
<dbReference type="GeneID" id="25739130"/>
<sequence length="338" mass="35287">MPCHDYGHRALRCLFVLHLCIPGDESARLSARARRRLRNADLKQQRKQQERLRQRAAAEAGEAAAAEALGRGGGRTLVNAEGQGPGGAGSQAGGGGSQAGSGGGGVGGGQALGLTHILELGAGCGSAILPLLKAHPNARATVCDVSATSLHQLRAAAAADGIDQRRISAFVADATAPSLAARLAADPADAALIMFTLSAVPPGEGGMLPMLRNNAAALRPGGRLCIRDHGLGDMVQLRIPPHQVVLPDRVDHSEAASDHTSKVPSDHSDQAWWWPDDVYYRRGDGTLAYFYTSDGLAALGAAAGLVPVRCGYACVVNRNRRSGQALRRVFVQGEFRKP</sequence>
<evidence type="ECO:0000256" key="2">
    <source>
        <dbReference type="ARBA" id="ARBA00022603"/>
    </source>
</evidence>
<dbReference type="PANTHER" id="PTHR22809:SF14">
    <property type="entry name" value="TRNA N(3)-METHYLCYTIDINE METHYLTRANSFERASE"/>
    <property type="match status" value="1"/>
</dbReference>
<gene>
    <name evidence="7" type="ORF">MNEG_6254</name>
</gene>
<protein>
    <recommendedName>
        <fullName evidence="6">Methyltransferase type 12 domain-containing protein</fullName>
    </recommendedName>
</protein>
<evidence type="ECO:0000259" key="6">
    <source>
        <dbReference type="Pfam" id="PF08242"/>
    </source>
</evidence>
<feature type="compositionally biased region" description="Gly residues" evidence="4">
    <location>
        <begin position="83"/>
        <end position="104"/>
    </location>
</feature>
<proteinExistence type="inferred from homology"/>
<evidence type="ECO:0000256" key="3">
    <source>
        <dbReference type="ARBA" id="ARBA00022679"/>
    </source>
</evidence>
<dbReference type="SUPFAM" id="SSF53335">
    <property type="entry name" value="S-adenosyl-L-methionine-dependent methyltransferases"/>
    <property type="match status" value="1"/>
</dbReference>
<evidence type="ECO:0000256" key="5">
    <source>
        <dbReference type="SAM" id="SignalP"/>
    </source>
</evidence>
<dbReference type="PANTHER" id="PTHR22809">
    <property type="entry name" value="METHYLTRANSFERASE-RELATED"/>
    <property type="match status" value="1"/>
</dbReference>
<dbReference type="OrthoDB" id="417697at2759"/>
<organism evidence="7 8">
    <name type="scientific">Monoraphidium neglectum</name>
    <dbReference type="NCBI Taxonomy" id="145388"/>
    <lineage>
        <taxon>Eukaryota</taxon>
        <taxon>Viridiplantae</taxon>
        <taxon>Chlorophyta</taxon>
        <taxon>core chlorophytes</taxon>
        <taxon>Chlorophyceae</taxon>
        <taxon>CS clade</taxon>
        <taxon>Sphaeropleales</taxon>
        <taxon>Selenastraceae</taxon>
        <taxon>Monoraphidium</taxon>
    </lineage>
</organism>
<comment type="similarity">
    <text evidence="1">Belongs to the methyltransferase superfamily. METL family.</text>
</comment>
<dbReference type="RefSeq" id="XP_013900725.1">
    <property type="nucleotide sequence ID" value="XM_014045271.1"/>
</dbReference>
<reference evidence="7 8" key="1">
    <citation type="journal article" date="2013" name="BMC Genomics">
        <title>Reconstruction of the lipid metabolism for the microalga Monoraphidium neglectum from its genome sequence reveals characteristics suitable for biofuel production.</title>
        <authorList>
            <person name="Bogen C."/>
            <person name="Al-Dilaimi A."/>
            <person name="Albersmeier A."/>
            <person name="Wichmann J."/>
            <person name="Grundmann M."/>
            <person name="Rupp O."/>
            <person name="Lauersen K.J."/>
            <person name="Blifernez-Klassen O."/>
            <person name="Kalinowski J."/>
            <person name="Goesmann A."/>
            <person name="Mussgnug J.H."/>
            <person name="Kruse O."/>
        </authorList>
    </citation>
    <scope>NUCLEOTIDE SEQUENCE [LARGE SCALE GENOMIC DNA]</scope>
    <source>
        <strain evidence="7 8">SAG 48.87</strain>
    </source>
</reference>
<dbReference type="STRING" id="145388.A0A0D2N787"/>
<dbReference type="EMBL" id="KK101219">
    <property type="protein sequence ID" value="KIZ01706.1"/>
    <property type="molecule type" value="Genomic_DNA"/>
</dbReference>
<keyword evidence="8" id="KW-1185">Reference proteome</keyword>
<keyword evidence="5" id="KW-0732">Signal</keyword>
<dbReference type="KEGG" id="mng:MNEG_6254"/>
<evidence type="ECO:0000313" key="7">
    <source>
        <dbReference type="EMBL" id="KIZ01706.1"/>
    </source>
</evidence>
<keyword evidence="3" id="KW-0808">Transferase</keyword>
<dbReference type="AlphaFoldDB" id="A0A0D2N787"/>
<feature type="domain" description="Methyltransferase type 12" evidence="6">
    <location>
        <begin position="118"/>
        <end position="224"/>
    </location>
</feature>
<name>A0A0D2N787_9CHLO</name>
<feature type="region of interest" description="Disordered" evidence="4">
    <location>
        <begin position="72"/>
        <end position="104"/>
    </location>
</feature>
<dbReference type="InterPro" id="IPR026113">
    <property type="entry name" value="METTL2/6/8-like"/>
</dbReference>